<gene>
    <name evidence="1" type="ORF">CfE428DRAFT_5978</name>
</gene>
<protein>
    <submittedName>
        <fullName evidence="1">Uncharacterized protein</fullName>
    </submittedName>
</protein>
<sequence length="262" mass="28448">MNTSIFPILSVVGLLLLVQPICGVEPDHFDTVTDVRNIWGDPRCEALLRKTYIDACQAIDGSKFSEILPRAAALLIPVWAPLRGTDCQLTLKKGIVLVKGGPSHTLLVDVVKNEDGTARCLEVSLQTEFEEGSTPAPESILYPEGSLVAEILKTPHFKKKLDKDSRVESLEVSFGQIFNSGSLERGMGYTANIVLQKKDGAGRVVEKKGLLYQALSGMDPVENNVEGSIKLSPGEKVFRSTVLEQMSAITPPGFSPAIWALE</sequence>
<name>B4DAN7_9BACT</name>
<dbReference type="STRING" id="497964.CfE428DRAFT_5978"/>
<dbReference type="AlphaFoldDB" id="B4DAN7"/>
<proteinExistence type="predicted"/>
<evidence type="ECO:0000313" key="2">
    <source>
        <dbReference type="Proteomes" id="UP000005824"/>
    </source>
</evidence>
<dbReference type="InParanoid" id="B4DAN7"/>
<reference evidence="1 2" key="1">
    <citation type="journal article" date="2011" name="J. Bacteriol.">
        <title>Genome sequence of Chthoniobacter flavus Ellin428, an aerobic heterotrophic soil bacterium.</title>
        <authorList>
            <person name="Kant R."/>
            <person name="van Passel M.W."/>
            <person name="Palva A."/>
            <person name="Lucas S."/>
            <person name="Lapidus A."/>
            <person name="Glavina Del Rio T."/>
            <person name="Dalin E."/>
            <person name="Tice H."/>
            <person name="Bruce D."/>
            <person name="Goodwin L."/>
            <person name="Pitluck S."/>
            <person name="Larimer F.W."/>
            <person name="Land M.L."/>
            <person name="Hauser L."/>
            <person name="Sangwan P."/>
            <person name="de Vos W.M."/>
            <person name="Janssen P.H."/>
            <person name="Smidt H."/>
        </authorList>
    </citation>
    <scope>NUCLEOTIDE SEQUENCE [LARGE SCALE GENOMIC DNA]</scope>
    <source>
        <strain evidence="1 2">Ellin428</strain>
    </source>
</reference>
<keyword evidence="2" id="KW-1185">Reference proteome</keyword>
<comment type="caution">
    <text evidence="1">The sequence shown here is derived from an EMBL/GenBank/DDBJ whole genome shotgun (WGS) entry which is preliminary data.</text>
</comment>
<evidence type="ECO:0000313" key="1">
    <source>
        <dbReference type="EMBL" id="EDY16555.1"/>
    </source>
</evidence>
<dbReference type="RefSeq" id="WP_006983298.1">
    <property type="nucleotide sequence ID" value="NZ_ABVL01000031.1"/>
</dbReference>
<dbReference type="EMBL" id="ABVL01000031">
    <property type="protein sequence ID" value="EDY16555.1"/>
    <property type="molecule type" value="Genomic_DNA"/>
</dbReference>
<organism evidence="1 2">
    <name type="scientific">Chthoniobacter flavus Ellin428</name>
    <dbReference type="NCBI Taxonomy" id="497964"/>
    <lineage>
        <taxon>Bacteria</taxon>
        <taxon>Pseudomonadati</taxon>
        <taxon>Verrucomicrobiota</taxon>
        <taxon>Spartobacteria</taxon>
        <taxon>Chthoniobacterales</taxon>
        <taxon>Chthoniobacteraceae</taxon>
        <taxon>Chthoniobacter</taxon>
    </lineage>
</organism>
<dbReference type="Proteomes" id="UP000005824">
    <property type="component" value="Unassembled WGS sequence"/>
</dbReference>
<accession>B4DAN7</accession>